<reference evidence="5" key="1">
    <citation type="submission" date="2013-08" db="EMBL/GenBank/DDBJ databases">
        <authorList>
            <person name="Mendez C."/>
            <person name="Richter M."/>
            <person name="Ferrer M."/>
            <person name="Sanchez J."/>
        </authorList>
    </citation>
    <scope>NUCLEOTIDE SEQUENCE</scope>
</reference>
<keyword evidence="3" id="KW-0012">Acyltransferase</keyword>
<feature type="non-terminal residue" evidence="5">
    <location>
        <position position="1"/>
    </location>
</feature>
<dbReference type="InterPro" id="IPR001078">
    <property type="entry name" value="2-oxoacid_DH_actylTfrase"/>
</dbReference>
<dbReference type="Gene3D" id="3.30.559.10">
    <property type="entry name" value="Chloramphenicol acetyltransferase-like domain"/>
    <property type="match status" value="1"/>
</dbReference>
<evidence type="ECO:0000256" key="1">
    <source>
        <dbReference type="ARBA" id="ARBA00001938"/>
    </source>
</evidence>
<keyword evidence="2" id="KW-0808">Transferase</keyword>
<proteinExistence type="predicted"/>
<dbReference type="PANTHER" id="PTHR43178">
    <property type="entry name" value="DIHYDROLIPOAMIDE ACETYLTRANSFERASE COMPONENT OF PYRUVATE DEHYDROGENASE COMPLEX"/>
    <property type="match status" value="1"/>
</dbReference>
<comment type="cofactor">
    <cofactor evidence="1">
        <name>(R)-lipoate</name>
        <dbReference type="ChEBI" id="CHEBI:83088"/>
    </cofactor>
</comment>
<evidence type="ECO:0000259" key="4">
    <source>
        <dbReference type="Pfam" id="PF00198"/>
    </source>
</evidence>
<feature type="domain" description="2-oxoacid dehydrogenase acyltransferase catalytic" evidence="4">
    <location>
        <begin position="21"/>
        <end position="188"/>
    </location>
</feature>
<evidence type="ECO:0000256" key="3">
    <source>
        <dbReference type="ARBA" id="ARBA00023315"/>
    </source>
</evidence>
<comment type="caution">
    <text evidence="5">The sequence shown here is derived from an EMBL/GenBank/DDBJ whole genome shotgun (WGS) entry which is preliminary data.</text>
</comment>
<reference evidence="5" key="2">
    <citation type="journal article" date="2014" name="ISME J.">
        <title>Microbial stratification in low pH oxic and suboxic macroscopic growths along an acid mine drainage.</title>
        <authorList>
            <person name="Mendez-Garcia C."/>
            <person name="Mesa V."/>
            <person name="Sprenger R.R."/>
            <person name="Richter M."/>
            <person name="Diez M.S."/>
            <person name="Solano J."/>
            <person name="Bargiela R."/>
            <person name="Golyshina O.V."/>
            <person name="Manteca A."/>
            <person name="Ramos J.L."/>
            <person name="Gallego J.R."/>
            <person name="Llorente I."/>
            <person name="Martins Dos Santos V.A."/>
            <person name="Jensen O.N."/>
            <person name="Pelaez A.I."/>
            <person name="Sanchez J."/>
            <person name="Ferrer M."/>
        </authorList>
    </citation>
    <scope>NUCLEOTIDE SEQUENCE</scope>
</reference>
<evidence type="ECO:0000313" key="5">
    <source>
        <dbReference type="EMBL" id="EQD31599.1"/>
    </source>
</evidence>
<dbReference type="AlphaFoldDB" id="T0ZSE7"/>
<accession>T0ZSE7</accession>
<protein>
    <submittedName>
        <fullName evidence="5">Catalytic domain of component of various dehydrogenase complexes</fullName>
    </submittedName>
</protein>
<organism evidence="5">
    <name type="scientific">mine drainage metagenome</name>
    <dbReference type="NCBI Taxonomy" id="410659"/>
    <lineage>
        <taxon>unclassified sequences</taxon>
        <taxon>metagenomes</taxon>
        <taxon>ecological metagenomes</taxon>
    </lineage>
</organism>
<dbReference type="EMBL" id="AUZY01012064">
    <property type="protein sequence ID" value="EQD31599.1"/>
    <property type="molecule type" value="Genomic_DNA"/>
</dbReference>
<dbReference type="SUPFAM" id="SSF52777">
    <property type="entry name" value="CoA-dependent acyltransferases"/>
    <property type="match status" value="1"/>
</dbReference>
<sequence>AAVPTVTNVDEADFGAVHASGLSPLTVLAFVVSRTLLKHPRCNMLAPEGRPIPQASVHLGIAAQTDNGLVVPVVRHAETLGVAELGAAISDVTARARTGHLRPDELAGSTFTVTSAGRMAGQWATPLLNLPEVAILGLYRIAERPVVREGAVAVRPMGNLSITFDHRYLDGMIAAAFLQAVIVQLESWGEWS</sequence>
<dbReference type="GO" id="GO:0016407">
    <property type="term" value="F:acetyltransferase activity"/>
    <property type="evidence" value="ECO:0007669"/>
    <property type="project" value="TreeGrafter"/>
</dbReference>
<dbReference type="GO" id="GO:0005737">
    <property type="term" value="C:cytoplasm"/>
    <property type="evidence" value="ECO:0007669"/>
    <property type="project" value="TreeGrafter"/>
</dbReference>
<dbReference type="InterPro" id="IPR023213">
    <property type="entry name" value="CAT-like_dom_sf"/>
</dbReference>
<dbReference type="InterPro" id="IPR050743">
    <property type="entry name" value="2-oxoacid_DH_E2_comp"/>
</dbReference>
<dbReference type="GO" id="GO:0031405">
    <property type="term" value="F:lipoic acid binding"/>
    <property type="evidence" value="ECO:0007669"/>
    <property type="project" value="TreeGrafter"/>
</dbReference>
<name>T0ZSE7_9ZZZZ</name>
<evidence type="ECO:0000256" key="2">
    <source>
        <dbReference type="ARBA" id="ARBA00022679"/>
    </source>
</evidence>
<dbReference type="PANTHER" id="PTHR43178:SF5">
    <property type="entry name" value="LIPOAMIDE ACYLTRANSFERASE COMPONENT OF BRANCHED-CHAIN ALPHA-KETO ACID DEHYDROGENASE COMPLEX, MITOCHONDRIAL"/>
    <property type="match status" value="1"/>
</dbReference>
<dbReference type="Pfam" id="PF00198">
    <property type="entry name" value="2-oxoacid_dh"/>
    <property type="match status" value="1"/>
</dbReference>
<gene>
    <name evidence="5" type="ORF">B1B_18047</name>
</gene>